<dbReference type="EMBL" id="HBGH01005301">
    <property type="protein sequence ID" value="CAD9230799.1"/>
    <property type="molecule type" value="Transcribed_RNA"/>
</dbReference>
<reference evidence="1" key="1">
    <citation type="submission" date="2021-01" db="EMBL/GenBank/DDBJ databases">
        <authorList>
            <person name="Corre E."/>
            <person name="Pelletier E."/>
            <person name="Niang G."/>
            <person name="Scheremetjew M."/>
            <person name="Finn R."/>
            <person name="Kale V."/>
            <person name="Holt S."/>
            <person name="Cochrane G."/>
            <person name="Meng A."/>
            <person name="Brown T."/>
            <person name="Cohen L."/>
        </authorList>
    </citation>
    <scope>NUCLEOTIDE SEQUENCE</scope>
    <source>
        <strain evidence="1">SAG 36.94</strain>
    </source>
</reference>
<protein>
    <submittedName>
        <fullName evidence="1">Uncharacterized protein</fullName>
    </submittedName>
</protein>
<accession>A0A7S1XBZ9</accession>
<sequence>MLGINLPITGTFVPPCFQEVSSKPIFYDLVDIEESFGRLPAWAPNPAHYCAMHSLLKGTLSSVCSHEETFGLRDRTVHLIATVQAMLYTEESTRICIENLTSKVPDPDSDNAAELFLSGVVREIHEKDYLTRLEAKKKEERVILLDRELENLTSDIGYSQFRDILLDSSLQNRESVGFSRVLEAMLELKRKVRDRQRKLCLLVTGREIDTPEQKIWANGNFLQTGPLWDAVSDVLSSTEDGIQLFRQMQDMRKKYGNHSYRAGQDRANRHGHSNGFPSFWALGFKTLRAYRESAPPDEFEKYVESHCRERQCCLEPY</sequence>
<evidence type="ECO:0000313" key="1">
    <source>
        <dbReference type="EMBL" id="CAD9230799.1"/>
    </source>
</evidence>
<proteinExistence type="predicted"/>
<name>A0A7S1XBZ9_9RHOD</name>
<gene>
    <name evidence="1" type="ORF">CCAE0312_LOCUS2853</name>
</gene>
<dbReference type="AlphaFoldDB" id="A0A7S1XBZ9"/>
<organism evidence="1">
    <name type="scientific">Compsopogon caeruleus</name>
    <dbReference type="NCBI Taxonomy" id="31354"/>
    <lineage>
        <taxon>Eukaryota</taxon>
        <taxon>Rhodophyta</taxon>
        <taxon>Compsopogonophyceae</taxon>
        <taxon>Compsopogonales</taxon>
        <taxon>Compsopogonaceae</taxon>
        <taxon>Compsopogon</taxon>
    </lineage>
</organism>